<dbReference type="EMBL" id="AYSJ01000002">
    <property type="protein sequence ID" value="ETS32951.1"/>
    <property type="molecule type" value="Genomic_DNA"/>
</dbReference>
<dbReference type="PANTHER" id="PTHR30629">
    <property type="entry name" value="PROPHAGE INTEGRASE"/>
    <property type="match status" value="1"/>
</dbReference>
<reference evidence="6 7" key="1">
    <citation type="submission" date="2013-11" db="EMBL/GenBank/DDBJ databases">
        <title>Elucidation of the Photorhabdus temperata genome and generation of transposon mutant library to identify motility mutants.</title>
        <authorList>
            <person name="Hurst S.G.IV."/>
            <person name="Micheals B."/>
            <person name="Abebe-Akele F."/>
            <person name="Rowedder H."/>
            <person name="Bullock H."/>
            <person name="Jackobeck R."/>
            <person name="Janicki E."/>
            <person name="Tisa L.S."/>
        </authorList>
    </citation>
    <scope>NUCLEOTIDE SEQUENCE [LARGE SCALE GENOMIC DNA]</scope>
    <source>
        <strain evidence="6 7">NC19</strain>
    </source>
</reference>
<feature type="domain" description="Tyr recombinase" evidence="5">
    <location>
        <begin position="228"/>
        <end position="414"/>
    </location>
</feature>
<dbReference type="Gene3D" id="3.30.160.390">
    <property type="entry name" value="Integrase, DNA-binding domain"/>
    <property type="match status" value="1"/>
</dbReference>
<dbReference type="AlphaFoldDB" id="W3VAI2"/>
<evidence type="ECO:0000256" key="3">
    <source>
        <dbReference type="ARBA" id="ARBA00023125"/>
    </source>
</evidence>
<dbReference type="Proteomes" id="UP000018957">
    <property type="component" value="Unassembled WGS sequence"/>
</dbReference>
<dbReference type="InterPro" id="IPR010998">
    <property type="entry name" value="Integrase_recombinase_N"/>
</dbReference>
<accession>W3VAI2</accession>
<dbReference type="InterPro" id="IPR013762">
    <property type="entry name" value="Integrase-like_cat_sf"/>
</dbReference>
<dbReference type="PROSITE" id="PS51898">
    <property type="entry name" value="TYR_RECOMBINASE"/>
    <property type="match status" value="1"/>
</dbReference>
<dbReference type="SUPFAM" id="SSF56349">
    <property type="entry name" value="DNA breaking-rejoining enzymes"/>
    <property type="match status" value="1"/>
</dbReference>
<dbReference type="Gene3D" id="1.10.150.130">
    <property type="match status" value="1"/>
</dbReference>
<evidence type="ECO:0000256" key="1">
    <source>
        <dbReference type="ARBA" id="ARBA00008857"/>
    </source>
</evidence>
<proteinExistence type="inferred from homology"/>
<keyword evidence="7" id="KW-1185">Reference proteome</keyword>
<evidence type="ECO:0000313" key="7">
    <source>
        <dbReference type="Proteomes" id="UP000018957"/>
    </source>
</evidence>
<dbReference type="CDD" id="cd00801">
    <property type="entry name" value="INT_P4_C"/>
    <property type="match status" value="1"/>
</dbReference>
<dbReference type="GO" id="GO:0015074">
    <property type="term" value="P:DNA integration"/>
    <property type="evidence" value="ECO:0007669"/>
    <property type="project" value="UniProtKB-KW"/>
</dbReference>
<dbReference type="GO" id="GO:0006310">
    <property type="term" value="P:DNA recombination"/>
    <property type="evidence" value="ECO:0007669"/>
    <property type="project" value="UniProtKB-KW"/>
</dbReference>
<keyword evidence="4" id="KW-0233">DNA recombination</keyword>
<dbReference type="Pfam" id="PF00589">
    <property type="entry name" value="Phage_integrase"/>
    <property type="match status" value="1"/>
</dbReference>
<evidence type="ECO:0000259" key="5">
    <source>
        <dbReference type="PROSITE" id="PS51898"/>
    </source>
</evidence>
<protein>
    <submittedName>
        <fullName evidence="6">Integrase</fullName>
    </submittedName>
</protein>
<dbReference type="InterPro" id="IPR050808">
    <property type="entry name" value="Phage_Integrase"/>
</dbReference>
<sequence>MAANLTETAIRGLKTKSTVYYVWSNSAQRGTGRLGVKVQPSGSKVFYFRYYVEKGKKEKFIQLGIWPEMKLVTANELAKKYGAWLVEGKDPQQELEQQRLAEQHIMQLHRSQGSFEELVHGYVNKMKLDNKRTWADVLKRMERECYTVIPRETKAKDVTPLQIKTILSGIIQRDAVVHANRIRSYLMAAFNYGLKADNDPMNTSVGITFGLEVNPVSAIPKQSAAEKVGDTWLTLEELRFVMEHFSEATGVGPLMQHLIRFCTYVGGQRPFAMIASQWSVIDWQQKTLLVIADVSKNKHEHLIPLTESALRELASVKELTKESGSSYIFPLSTNGERPVRTDSLARSIMYFRAFNPEFKVFTARDLRRTCKTLMGEAGISKEIRDRIQNHALNDVSSKHYDRYDYLTEKRKALEVWEDRVNSYQREQENNVVNLFGRSKCLSKYELNSAGERYQPVSGDLVLVNKLVSIDEERVEVEVAGAWPATDAVCTAI</sequence>
<dbReference type="InterPro" id="IPR002104">
    <property type="entry name" value="Integrase_catalytic"/>
</dbReference>
<dbReference type="InterPro" id="IPR025166">
    <property type="entry name" value="Integrase_DNA_bind_dom"/>
</dbReference>
<evidence type="ECO:0000256" key="2">
    <source>
        <dbReference type="ARBA" id="ARBA00022908"/>
    </source>
</evidence>
<comment type="caution">
    <text evidence="6">The sequence shown here is derived from an EMBL/GenBank/DDBJ whole genome shotgun (WGS) entry which is preliminary data.</text>
</comment>
<dbReference type="Pfam" id="PF13356">
    <property type="entry name" value="Arm-DNA-bind_3"/>
    <property type="match status" value="1"/>
</dbReference>
<evidence type="ECO:0000313" key="6">
    <source>
        <dbReference type="EMBL" id="ETS32951.1"/>
    </source>
</evidence>
<dbReference type="Gene3D" id="1.10.443.10">
    <property type="entry name" value="Intergrase catalytic core"/>
    <property type="match status" value="1"/>
</dbReference>
<dbReference type="PANTHER" id="PTHR30629:SF2">
    <property type="entry name" value="PROPHAGE INTEGRASE INTS-RELATED"/>
    <property type="match status" value="1"/>
</dbReference>
<comment type="similarity">
    <text evidence="1">Belongs to the 'phage' integrase family.</text>
</comment>
<dbReference type="InterPro" id="IPR038488">
    <property type="entry name" value="Integrase_DNA-bd_sf"/>
</dbReference>
<keyword evidence="3" id="KW-0238">DNA-binding</keyword>
<evidence type="ECO:0000256" key="4">
    <source>
        <dbReference type="ARBA" id="ARBA00023172"/>
    </source>
</evidence>
<dbReference type="PATRIC" id="fig|1004151.3.peg.107"/>
<organism evidence="6 7">
    <name type="scientific">Photorhabdus khanii NC19</name>
    <dbReference type="NCBI Taxonomy" id="1004151"/>
    <lineage>
        <taxon>Bacteria</taxon>
        <taxon>Pseudomonadati</taxon>
        <taxon>Pseudomonadota</taxon>
        <taxon>Gammaproteobacteria</taxon>
        <taxon>Enterobacterales</taxon>
        <taxon>Morganellaceae</taxon>
        <taxon>Photorhabdus</taxon>
    </lineage>
</organism>
<gene>
    <name evidence="6" type="ORF">PTE_00094</name>
</gene>
<keyword evidence="2" id="KW-0229">DNA integration</keyword>
<dbReference type="InterPro" id="IPR011010">
    <property type="entry name" value="DNA_brk_join_enz"/>
</dbReference>
<dbReference type="GO" id="GO:0003677">
    <property type="term" value="F:DNA binding"/>
    <property type="evidence" value="ECO:0007669"/>
    <property type="project" value="UniProtKB-KW"/>
</dbReference>
<name>W3VAI2_9GAMM</name>